<comment type="caution">
    <text evidence="3">The sequence shown here is derived from an EMBL/GenBank/DDBJ whole genome shotgun (WGS) entry which is preliminary data.</text>
</comment>
<dbReference type="Pfam" id="PF13432">
    <property type="entry name" value="TPR_16"/>
    <property type="match status" value="2"/>
</dbReference>
<feature type="repeat" description="TPR" evidence="1">
    <location>
        <begin position="399"/>
        <end position="432"/>
    </location>
</feature>
<feature type="chain" id="PRO_5021843584" evidence="2">
    <location>
        <begin position="19"/>
        <end position="570"/>
    </location>
</feature>
<feature type="signal peptide" evidence="2">
    <location>
        <begin position="1"/>
        <end position="18"/>
    </location>
</feature>
<accession>A0A552UHZ0</accession>
<proteinExistence type="predicted"/>
<dbReference type="InterPro" id="IPR011990">
    <property type="entry name" value="TPR-like_helical_dom_sf"/>
</dbReference>
<sequence>MKTVLVLVLLTTATAVEALPRTTQSAAQGYVLGRFASDDGQLTDAARYFDGARRRDPADAALTRRAFETAVAAGDLKLAAGLAARLTATQGGDSTVALIRLADAVQRGDWVAADGARAGIADVGYAAVVAPIVEAWTLFGRGKQAEALAKLDPAAMTGFTRSYVAEARAHMLTAAGRYPEAATAYRDLRAGTGPGVSFLAIGEADALQQGGDRDGATKLLEGLRGDATVTAARARLAAGRRVGALAGSPADGIAWLCARLATDLSRDKPVPLALVFARVATFTATPGGPAASASWLIAGDVLARSERGTAALAAYDRIPANDPLIGLARARRAEVLSSTGREAEARALLETAAAALGADAEAWSRLGDWFRKADLHLDAARAYGRAIALVEANDGKPNWTLYFLRGSSFEQASDWKAAEPDLRRALALAPDEPTVLNYLGYALLDRGLTLDAAQTLIARASALRPDDGFITDSLGWAQFRRGQFEEAVVTLERAAAAEPGDPTINEHLGDAYWRTGRRIEARFRWRAAYDLGTVPKARAAVAAKLDFGLDVALTGTQGDAAWLSNTPPPN</sequence>
<dbReference type="AlphaFoldDB" id="A0A552UHZ0"/>
<name>A0A552UHZ0_9SPHN</name>
<dbReference type="EMBL" id="VJWA01000001">
    <property type="protein sequence ID" value="TRW17845.1"/>
    <property type="molecule type" value="Genomic_DNA"/>
</dbReference>
<gene>
    <name evidence="3" type="ORF">FMM06_06875</name>
</gene>
<evidence type="ECO:0000256" key="2">
    <source>
        <dbReference type="SAM" id="SignalP"/>
    </source>
</evidence>
<dbReference type="SMART" id="SM00028">
    <property type="entry name" value="TPR"/>
    <property type="match status" value="4"/>
</dbReference>
<dbReference type="PROSITE" id="PS50005">
    <property type="entry name" value="TPR"/>
    <property type="match status" value="1"/>
</dbReference>
<keyword evidence="4" id="KW-1185">Reference proteome</keyword>
<dbReference type="RefSeq" id="WP_144236539.1">
    <property type="nucleotide sequence ID" value="NZ_VJWA01000001.1"/>
</dbReference>
<dbReference type="InterPro" id="IPR019734">
    <property type="entry name" value="TPR_rpt"/>
</dbReference>
<evidence type="ECO:0000256" key="1">
    <source>
        <dbReference type="PROSITE-ProRule" id="PRU00339"/>
    </source>
</evidence>
<evidence type="ECO:0000313" key="4">
    <source>
        <dbReference type="Proteomes" id="UP000317894"/>
    </source>
</evidence>
<dbReference type="PANTHER" id="PTHR12558">
    <property type="entry name" value="CELL DIVISION CYCLE 16,23,27"/>
    <property type="match status" value="1"/>
</dbReference>
<evidence type="ECO:0000313" key="3">
    <source>
        <dbReference type="EMBL" id="TRW17845.1"/>
    </source>
</evidence>
<organism evidence="3 4">
    <name type="scientific">Glacieibacterium frigidum</name>
    <dbReference type="NCBI Taxonomy" id="2593303"/>
    <lineage>
        <taxon>Bacteria</taxon>
        <taxon>Pseudomonadati</taxon>
        <taxon>Pseudomonadota</taxon>
        <taxon>Alphaproteobacteria</taxon>
        <taxon>Sphingomonadales</taxon>
        <taxon>Sphingosinicellaceae</taxon>
        <taxon>Glacieibacterium</taxon>
    </lineage>
</organism>
<dbReference type="PANTHER" id="PTHR12558:SF13">
    <property type="entry name" value="CELL DIVISION CYCLE PROTEIN 27 HOMOLOG"/>
    <property type="match status" value="1"/>
</dbReference>
<dbReference type="OrthoDB" id="9766710at2"/>
<protein>
    <submittedName>
        <fullName evidence="3">Tetratricopeptide repeat protein</fullName>
    </submittedName>
</protein>
<keyword evidence="1" id="KW-0802">TPR repeat</keyword>
<keyword evidence="2" id="KW-0732">Signal</keyword>
<dbReference type="Proteomes" id="UP000317894">
    <property type="component" value="Unassembled WGS sequence"/>
</dbReference>
<dbReference type="SUPFAM" id="SSF48452">
    <property type="entry name" value="TPR-like"/>
    <property type="match status" value="2"/>
</dbReference>
<reference evidence="3 4" key="1">
    <citation type="submission" date="2019-07" db="EMBL/GenBank/DDBJ databases">
        <title>Novel species isolated from glacier.</title>
        <authorList>
            <person name="Liu Q."/>
            <person name="Xin Y.-H."/>
        </authorList>
    </citation>
    <scope>NUCLEOTIDE SEQUENCE [LARGE SCALE GENOMIC DNA]</scope>
    <source>
        <strain evidence="3 4">LB1R16</strain>
    </source>
</reference>
<dbReference type="Gene3D" id="1.25.40.10">
    <property type="entry name" value="Tetratricopeptide repeat domain"/>
    <property type="match status" value="1"/>
</dbReference>